<name>A0A6A6NQ28_9PEZI</name>
<evidence type="ECO:0000256" key="1">
    <source>
        <dbReference type="SAM" id="MobiDB-lite"/>
    </source>
</evidence>
<feature type="compositionally biased region" description="Low complexity" evidence="1">
    <location>
        <begin position="141"/>
        <end position="157"/>
    </location>
</feature>
<accession>A0A6A6NQ28</accession>
<protein>
    <submittedName>
        <fullName evidence="2">Uncharacterized protein</fullName>
    </submittedName>
</protein>
<sequence length="157" mass="15388">MGSPTAVVSYAKSCLDTSSPTASASTMTTSSSTTVSAPGASVTTSASCSTTGASNSASETRGARSGLPAGVPTRISSIRSWPVLSSTNSSSSSFRPPSSSLNPPGENKLLLTPTLLLTNLPSLSLSISSHAPSNAPPGGVAANTSSSANGTSADPRR</sequence>
<gene>
    <name evidence="2" type="ORF">BDY21DRAFT_354365</name>
</gene>
<dbReference type="EMBL" id="MU001694">
    <property type="protein sequence ID" value="KAF2453865.1"/>
    <property type="molecule type" value="Genomic_DNA"/>
</dbReference>
<dbReference type="Proteomes" id="UP000799766">
    <property type="component" value="Unassembled WGS sequence"/>
</dbReference>
<reference evidence="2" key="1">
    <citation type="journal article" date="2020" name="Stud. Mycol.">
        <title>101 Dothideomycetes genomes: a test case for predicting lifestyles and emergence of pathogens.</title>
        <authorList>
            <person name="Haridas S."/>
            <person name="Albert R."/>
            <person name="Binder M."/>
            <person name="Bloem J."/>
            <person name="Labutti K."/>
            <person name="Salamov A."/>
            <person name="Andreopoulos B."/>
            <person name="Baker S."/>
            <person name="Barry K."/>
            <person name="Bills G."/>
            <person name="Bluhm B."/>
            <person name="Cannon C."/>
            <person name="Castanera R."/>
            <person name="Culley D."/>
            <person name="Daum C."/>
            <person name="Ezra D."/>
            <person name="Gonzalez J."/>
            <person name="Henrissat B."/>
            <person name="Kuo A."/>
            <person name="Liang C."/>
            <person name="Lipzen A."/>
            <person name="Lutzoni F."/>
            <person name="Magnuson J."/>
            <person name="Mondo S."/>
            <person name="Nolan M."/>
            <person name="Ohm R."/>
            <person name="Pangilinan J."/>
            <person name="Park H.-J."/>
            <person name="Ramirez L."/>
            <person name="Alfaro M."/>
            <person name="Sun H."/>
            <person name="Tritt A."/>
            <person name="Yoshinaga Y."/>
            <person name="Zwiers L.-H."/>
            <person name="Turgeon B."/>
            <person name="Goodwin S."/>
            <person name="Spatafora J."/>
            <person name="Crous P."/>
            <person name="Grigoriev I."/>
        </authorList>
    </citation>
    <scope>NUCLEOTIDE SEQUENCE</scope>
    <source>
        <strain evidence="2">ATCC 16933</strain>
    </source>
</reference>
<organism evidence="2 3">
    <name type="scientific">Lineolata rhizophorae</name>
    <dbReference type="NCBI Taxonomy" id="578093"/>
    <lineage>
        <taxon>Eukaryota</taxon>
        <taxon>Fungi</taxon>
        <taxon>Dikarya</taxon>
        <taxon>Ascomycota</taxon>
        <taxon>Pezizomycotina</taxon>
        <taxon>Dothideomycetes</taxon>
        <taxon>Dothideomycetes incertae sedis</taxon>
        <taxon>Lineolatales</taxon>
        <taxon>Lineolataceae</taxon>
        <taxon>Lineolata</taxon>
    </lineage>
</organism>
<keyword evidence="3" id="KW-1185">Reference proteome</keyword>
<feature type="compositionally biased region" description="Low complexity" evidence="1">
    <location>
        <begin position="17"/>
        <end position="58"/>
    </location>
</feature>
<dbReference type="AlphaFoldDB" id="A0A6A6NQ28"/>
<proteinExistence type="predicted"/>
<feature type="region of interest" description="Disordered" evidence="1">
    <location>
        <begin position="1"/>
        <end position="108"/>
    </location>
</feature>
<feature type="region of interest" description="Disordered" evidence="1">
    <location>
        <begin position="125"/>
        <end position="157"/>
    </location>
</feature>
<evidence type="ECO:0000313" key="3">
    <source>
        <dbReference type="Proteomes" id="UP000799766"/>
    </source>
</evidence>
<feature type="compositionally biased region" description="Low complexity" evidence="1">
    <location>
        <begin position="80"/>
        <end position="108"/>
    </location>
</feature>
<evidence type="ECO:0000313" key="2">
    <source>
        <dbReference type="EMBL" id="KAF2453865.1"/>
    </source>
</evidence>